<organism evidence="1 2">
    <name type="scientific">Geotrichum galactomycetum</name>
    <dbReference type="NCBI Taxonomy" id="27317"/>
    <lineage>
        <taxon>Eukaryota</taxon>
        <taxon>Fungi</taxon>
        <taxon>Dikarya</taxon>
        <taxon>Ascomycota</taxon>
        <taxon>Saccharomycotina</taxon>
        <taxon>Dipodascomycetes</taxon>
        <taxon>Dipodascales</taxon>
        <taxon>Dipodascaceae</taxon>
        <taxon>Geotrichum</taxon>
    </lineage>
</organism>
<proteinExistence type="predicted"/>
<name>A0ACB6V6R0_9ASCO</name>
<evidence type="ECO:0000313" key="1">
    <source>
        <dbReference type="EMBL" id="KAF5099760.1"/>
    </source>
</evidence>
<protein>
    <submittedName>
        <fullName evidence="1">Uncharacterized protein</fullName>
    </submittedName>
</protein>
<gene>
    <name evidence="1" type="ORF">D0Z00_001501</name>
</gene>
<sequence length="449" mass="50117">MEFHAIILCGQGKSLSPIVSLNDITRPKALLPVANKPLLSYPLSWCQKAGFSQISVVCLNASLNVIKNYVEQDFLKANPSSVPINVYGVENKHTGDFFKVLAKQIKLDFVILPCDFITNVEPQSIFDVHRNRDANTIITGLYYKNNIETIDKKSILADYTVHTPLSKNHPVLLDFYTRQTIKDQKGLHLRKAMLFRHDNAVVSTNLLSASIYFCSHQVIDILSDSSNHISFLDRSWTKVVRDVARRSWQHRQPLENVAFSLIPNESTFIRVNNLSAYLESNRWIMKEKLRTRDPSAPRPQKGIATVGPDSIVGDGSVLGEKTSVKRSNIGNNCNIGKKCRITGCVILDNVTIADDVQLENCLIGSGAKIAVKSRLTGCTVEGGYSISKDSQAKNEVFEQLTMGDIGDDEAYGVYDEDEDDSQYSGSEGDEYSEEEDTNDYGDDDLFDRS</sequence>
<keyword evidence="2" id="KW-1185">Reference proteome</keyword>
<dbReference type="Proteomes" id="UP000744676">
    <property type="component" value="Unassembled WGS sequence"/>
</dbReference>
<dbReference type="EMBL" id="QVQA01000029">
    <property type="protein sequence ID" value="KAF5099760.1"/>
    <property type="molecule type" value="Genomic_DNA"/>
</dbReference>
<accession>A0ACB6V6R0</accession>
<evidence type="ECO:0000313" key="2">
    <source>
        <dbReference type="Proteomes" id="UP000744676"/>
    </source>
</evidence>
<comment type="caution">
    <text evidence="1">The sequence shown here is derived from an EMBL/GenBank/DDBJ whole genome shotgun (WGS) entry which is preliminary data.</text>
</comment>
<reference evidence="1 2" key="1">
    <citation type="journal article" date="2020" name="Front. Microbiol.">
        <title>Phenotypic and Genetic Characterization of the Cheese Ripening Yeast Geotrichum candidum.</title>
        <authorList>
            <person name="Perkins V."/>
            <person name="Vignola S."/>
            <person name="Lessard M.H."/>
            <person name="Plante P.L."/>
            <person name="Corbeil J."/>
            <person name="Dugat-Bony E."/>
            <person name="Frenette M."/>
            <person name="Labrie S."/>
        </authorList>
    </citation>
    <scope>NUCLEOTIDE SEQUENCE [LARGE SCALE GENOMIC DNA]</scope>
    <source>
        <strain evidence="1 2">LMA-1147</strain>
    </source>
</reference>